<comment type="catalytic activity">
    <reaction evidence="6">
        <text>a 2-methoxy-6-(all-trans-polyprenyl)benzene-1,4-diol + S-adenosyl-L-methionine = a 5-methoxy-2-methyl-3-(all-trans-polyprenyl)benzene-1,4-diol + S-adenosyl-L-homocysteine + H(+)</text>
        <dbReference type="Rhea" id="RHEA:28286"/>
        <dbReference type="Rhea" id="RHEA-COMP:10858"/>
        <dbReference type="Rhea" id="RHEA-COMP:10859"/>
        <dbReference type="ChEBI" id="CHEBI:15378"/>
        <dbReference type="ChEBI" id="CHEBI:57856"/>
        <dbReference type="ChEBI" id="CHEBI:59789"/>
        <dbReference type="ChEBI" id="CHEBI:84166"/>
        <dbReference type="ChEBI" id="CHEBI:84167"/>
        <dbReference type="EC" id="2.1.1.201"/>
    </reaction>
</comment>
<dbReference type="Proteomes" id="UP000598997">
    <property type="component" value="Unassembled WGS sequence"/>
</dbReference>
<evidence type="ECO:0000256" key="3">
    <source>
        <dbReference type="ARBA" id="ARBA00022679"/>
    </source>
</evidence>
<dbReference type="InterPro" id="IPR029063">
    <property type="entry name" value="SAM-dependent_MTases_sf"/>
</dbReference>
<organism evidence="7 8">
    <name type="scientific">Croceicoccus pelagius</name>
    <dbReference type="NCBI Taxonomy" id="1703341"/>
    <lineage>
        <taxon>Bacteria</taxon>
        <taxon>Pseudomonadati</taxon>
        <taxon>Pseudomonadota</taxon>
        <taxon>Alphaproteobacteria</taxon>
        <taxon>Sphingomonadales</taxon>
        <taxon>Erythrobacteraceae</taxon>
        <taxon>Croceicoccus</taxon>
    </lineage>
</organism>
<dbReference type="HAMAP" id="MF_01813">
    <property type="entry name" value="MenG_UbiE_methyltr"/>
    <property type="match status" value="1"/>
</dbReference>
<dbReference type="InterPro" id="IPR023576">
    <property type="entry name" value="UbiE/COQ5_MeTrFase_CS"/>
</dbReference>
<dbReference type="PANTHER" id="PTHR43591:SF24">
    <property type="entry name" value="2-METHOXY-6-POLYPRENYL-1,4-BENZOQUINOL METHYLASE, MITOCHONDRIAL"/>
    <property type="match status" value="1"/>
</dbReference>
<comment type="caution">
    <text evidence="6">Lacks conserved residue(s) required for the propagation of feature annotation.</text>
</comment>
<dbReference type="GO" id="GO:0009060">
    <property type="term" value="P:aerobic respiration"/>
    <property type="evidence" value="ECO:0007669"/>
    <property type="project" value="UniProtKB-UniRule"/>
</dbReference>
<keyword evidence="3 6" id="KW-0808">Transferase</keyword>
<dbReference type="RefSeq" id="WP_066763391.1">
    <property type="nucleotide sequence ID" value="NZ_BMIO01000003.1"/>
</dbReference>
<keyword evidence="7" id="KW-0830">Ubiquinone</keyword>
<keyword evidence="5 6" id="KW-0949">S-adenosyl-L-methionine</keyword>
<dbReference type="GO" id="GO:0032259">
    <property type="term" value="P:methylation"/>
    <property type="evidence" value="ECO:0007669"/>
    <property type="project" value="UniProtKB-KW"/>
</dbReference>
<dbReference type="NCBIfam" id="TIGR01934">
    <property type="entry name" value="MenG_MenH_UbiE"/>
    <property type="match status" value="1"/>
</dbReference>
<feature type="binding site" evidence="6">
    <location>
        <begin position="121"/>
        <end position="122"/>
    </location>
    <ligand>
        <name>S-adenosyl-L-methionine</name>
        <dbReference type="ChEBI" id="CHEBI:59789"/>
    </ligand>
</feature>
<keyword evidence="8" id="KW-1185">Reference proteome</keyword>
<dbReference type="PANTHER" id="PTHR43591">
    <property type="entry name" value="METHYLTRANSFERASE"/>
    <property type="match status" value="1"/>
</dbReference>
<dbReference type="EMBL" id="BMIO01000003">
    <property type="protein sequence ID" value="GGD39910.1"/>
    <property type="molecule type" value="Genomic_DNA"/>
</dbReference>
<comment type="pathway">
    <text evidence="6">Quinol/quinone metabolism; menaquinone biosynthesis; menaquinol from 1,4-dihydroxy-2-naphthoate: step 2/2.</text>
</comment>
<dbReference type="AlphaFoldDB" id="A0A916YCN8"/>
<gene>
    <name evidence="6 7" type="primary">ubiE</name>
    <name evidence="7" type="ORF">GCM10010989_12610</name>
</gene>
<keyword evidence="4 6" id="KW-0831">Ubiquinone biosynthesis</keyword>
<dbReference type="Gene3D" id="3.40.50.150">
    <property type="entry name" value="Vaccinia Virus protein VP39"/>
    <property type="match status" value="1"/>
</dbReference>
<dbReference type="GO" id="GO:0043770">
    <property type="term" value="F:demethylmenaquinone methyltransferase activity"/>
    <property type="evidence" value="ECO:0007669"/>
    <property type="project" value="UniProtKB-UniRule"/>
</dbReference>
<keyword evidence="1 6" id="KW-0474">Menaquinone biosynthesis</keyword>
<keyword evidence="2 6" id="KW-0489">Methyltransferase</keyword>
<dbReference type="GO" id="GO:0008425">
    <property type="term" value="F:2-methoxy-6-polyprenyl-1,4-benzoquinol methyltransferase activity"/>
    <property type="evidence" value="ECO:0007669"/>
    <property type="project" value="UniProtKB-UniRule"/>
</dbReference>
<dbReference type="GO" id="GO:0009234">
    <property type="term" value="P:menaquinone biosynthetic process"/>
    <property type="evidence" value="ECO:0007669"/>
    <property type="project" value="UniProtKB-UniRule"/>
</dbReference>
<dbReference type="Pfam" id="PF01209">
    <property type="entry name" value="Ubie_methyltran"/>
    <property type="match status" value="1"/>
</dbReference>
<dbReference type="PROSITE" id="PS01183">
    <property type="entry name" value="UBIE_1"/>
    <property type="match status" value="1"/>
</dbReference>
<comment type="caution">
    <text evidence="7">The sequence shown here is derived from an EMBL/GenBank/DDBJ whole genome shotgun (WGS) entry which is preliminary data.</text>
</comment>
<accession>A0A916YCN8</accession>
<evidence type="ECO:0000256" key="6">
    <source>
        <dbReference type="HAMAP-Rule" id="MF_01813"/>
    </source>
</evidence>
<name>A0A916YCN8_9SPHN</name>
<dbReference type="InterPro" id="IPR004033">
    <property type="entry name" value="UbiE/COQ5_MeTrFase"/>
</dbReference>
<evidence type="ECO:0000313" key="8">
    <source>
        <dbReference type="Proteomes" id="UP000598997"/>
    </source>
</evidence>
<dbReference type="PROSITE" id="PS01184">
    <property type="entry name" value="UBIE_2"/>
    <property type="match status" value="1"/>
</dbReference>
<dbReference type="SUPFAM" id="SSF53335">
    <property type="entry name" value="S-adenosyl-L-methionine-dependent methyltransferases"/>
    <property type="match status" value="1"/>
</dbReference>
<comment type="pathway">
    <text evidence="6">Cofactor biosynthesis; ubiquinone biosynthesis.</text>
</comment>
<evidence type="ECO:0000313" key="7">
    <source>
        <dbReference type="EMBL" id="GGD39910.1"/>
    </source>
</evidence>
<evidence type="ECO:0000256" key="4">
    <source>
        <dbReference type="ARBA" id="ARBA00022688"/>
    </source>
</evidence>
<feature type="binding site" evidence="6">
    <location>
        <position position="94"/>
    </location>
    <ligand>
        <name>S-adenosyl-L-methionine</name>
        <dbReference type="ChEBI" id="CHEBI:59789"/>
    </ligand>
</feature>
<reference evidence="7 8" key="1">
    <citation type="journal article" date="2014" name="Int. J. Syst. Evol. Microbiol.">
        <title>Complete genome sequence of Corynebacterium casei LMG S-19264T (=DSM 44701T), isolated from a smear-ripened cheese.</title>
        <authorList>
            <consortium name="US DOE Joint Genome Institute (JGI-PGF)"/>
            <person name="Walter F."/>
            <person name="Albersmeier A."/>
            <person name="Kalinowski J."/>
            <person name="Ruckert C."/>
        </authorList>
    </citation>
    <scope>NUCLEOTIDE SEQUENCE [LARGE SCALE GENOMIC DNA]</scope>
    <source>
        <strain evidence="7 8">CGMCC 1.15358</strain>
    </source>
</reference>
<evidence type="ECO:0000256" key="2">
    <source>
        <dbReference type="ARBA" id="ARBA00022603"/>
    </source>
</evidence>
<evidence type="ECO:0000256" key="1">
    <source>
        <dbReference type="ARBA" id="ARBA00022428"/>
    </source>
</evidence>
<dbReference type="CDD" id="cd02440">
    <property type="entry name" value="AdoMet_MTases"/>
    <property type="match status" value="1"/>
</dbReference>
<comment type="catalytic activity">
    <reaction evidence="6">
        <text>a 2-demethylmenaquinol + S-adenosyl-L-methionine = a menaquinol + S-adenosyl-L-homocysteine + H(+)</text>
        <dbReference type="Rhea" id="RHEA:42640"/>
        <dbReference type="Rhea" id="RHEA-COMP:9539"/>
        <dbReference type="Rhea" id="RHEA-COMP:9563"/>
        <dbReference type="ChEBI" id="CHEBI:15378"/>
        <dbReference type="ChEBI" id="CHEBI:18151"/>
        <dbReference type="ChEBI" id="CHEBI:55437"/>
        <dbReference type="ChEBI" id="CHEBI:57856"/>
        <dbReference type="ChEBI" id="CHEBI:59789"/>
        <dbReference type="EC" id="2.1.1.163"/>
    </reaction>
</comment>
<evidence type="ECO:0000256" key="5">
    <source>
        <dbReference type="ARBA" id="ARBA00022691"/>
    </source>
</evidence>
<dbReference type="OrthoDB" id="9808140at2"/>
<dbReference type="EC" id="2.1.1.163" evidence="6"/>
<dbReference type="EC" id="2.1.1.201" evidence="6"/>
<feature type="binding site" evidence="6">
    <location>
        <position position="76"/>
    </location>
    <ligand>
        <name>S-adenosyl-L-methionine</name>
        <dbReference type="ChEBI" id="CHEBI:59789"/>
    </ligand>
</feature>
<sequence length="249" mass="28212">MNEPVNSPSTVSFGYEDIDAREKTARVGEVFSAVARKYDVMNDAMSGGMHRLWKDRFVRRVKPRSGEQILDMAGGTGDIAFRMEARGAQITVSDINQEMLDVGLERAVKRGIDTLVWSRQNAEELTFADKSFDAYTIAFGIRNVTHIDKALAEAYRVLRRGGRFYCLEFSTTEWPGFKEVYDTYSHKLVPRIGQAIAGDADSYRYLIESIRRFPTMPEFEKMIREAGFTQTKVEPIMGGLVAIHSGWKV</sequence>
<proteinExistence type="inferred from homology"/>
<comment type="function">
    <text evidence="6">Methyltransferase required for the conversion of demethylmenaquinol (DMKH2) to menaquinol (MKH2) and the conversion of 2-polyprenyl-6-methoxy-1,4-benzoquinol (DDMQH2) to 2-polyprenyl-3-methyl-6-methoxy-1,4-benzoquinol (DMQH2).</text>
</comment>
<dbReference type="PROSITE" id="PS51608">
    <property type="entry name" value="SAM_MT_UBIE"/>
    <property type="match status" value="1"/>
</dbReference>
<protein>
    <recommendedName>
        <fullName evidence="6">Ubiquinone/menaquinone biosynthesis C-methyltransferase UbiE</fullName>
        <ecNumber evidence="6">2.1.1.163</ecNumber>
        <ecNumber evidence="6">2.1.1.201</ecNumber>
    </recommendedName>
    <alternativeName>
        <fullName evidence="6">2-methoxy-6-polyprenyl-1,4-benzoquinol methylase</fullName>
    </alternativeName>
    <alternativeName>
        <fullName evidence="6">Demethylmenaquinone methyltransferase</fullName>
    </alternativeName>
</protein>
<comment type="similarity">
    <text evidence="6">Belongs to the class I-like SAM-binding methyltransferase superfamily. MenG/UbiE family.</text>
</comment>